<name>A0ABT1W7X5_9PROT</name>
<comment type="caution">
    <text evidence="2">The sequence shown here is derived from an EMBL/GenBank/DDBJ whole genome shotgun (WGS) entry which is preliminary data.</text>
</comment>
<dbReference type="Proteomes" id="UP001524587">
    <property type="component" value="Unassembled WGS sequence"/>
</dbReference>
<organism evidence="2 3">
    <name type="scientific">Endosaccharibacter trunci</name>
    <dbReference type="NCBI Taxonomy" id="2812733"/>
    <lineage>
        <taxon>Bacteria</taxon>
        <taxon>Pseudomonadati</taxon>
        <taxon>Pseudomonadota</taxon>
        <taxon>Alphaproteobacteria</taxon>
        <taxon>Acetobacterales</taxon>
        <taxon>Acetobacteraceae</taxon>
        <taxon>Endosaccharibacter</taxon>
    </lineage>
</organism>
<dbReference type="RefSeq" id="WP_422863708.1">
    <property type="nucleotide sequence ID" value="NZ_JAMSKV010000005.1"/>
</dbReference>
<proteinExistence type="predicted"/>
<sequence length="67" mass="7285">MQTIDHVSPRAIAPAPERTPPDHRPSRRATHPITVTPIVPRRTRVLSARDIQAAEDGGADDGDTRPS</sequence>
<keyword evidence="3" id="KW-1185">Reference proteome</keyword>
<protein>
    <submittedName>
        <fullName evidence="2">Uncharacterized protein</fullName>
    </submittedName>
</protein>
<feature type="region of interest" description="Disordered" evidence="1">
    <location>
        <begin position="1"/>
        <end position="67"/>
    </location>
</feature>
<evidence type="ECO:0000256" key="1">
    <source>
        <dbReference type="SAM" id="MobiDB-lite"/>
    </source>
</evidence>
<evidence type="ECO:0000313" key="3">
    <source>
        <dbReference type="Proteomes" id="UP001524587"/>
    </source>
</evidence>
<accession>A0ABT1W7X5</accession>
<gene>
    <name evidence="2" type="ORF">NFI95_07215</name>
</gene>
<dbReference type="EMBL" id="JAMSKV010000005">
    <property type="protein sequence ID" value="MCQ8278236.1"/>
    <property type="molecule type" value="Genomic_DNA"/>
</dbReference>
<reference evidence="2 3" key="1">
    <citation type="submission" date="2022-06" db="EMBL/GenBank/DDBJ databases">
        <title>Endosaccharibacter gen. nov., sp. nov., endophytic bacteria isolated from sugarcane.</title>
        <authorList>
            <person name="Pitiwittayakul N."/>
            <person name="Yukphan P."/>
            <person name="Charoenyingcharoen P."/>
            <person name="Tanasupawat S."/>
        </authorList>
    </citation>
    <scope>NUCLEOTIDE SEQUENCE [LARGE SCALE GENOMIC DNA]</scope>
    <source>
        <strain evidence="2 3">KSS8</strain>
    </source>
</reference>
<evidence type="ECO:0000313" key="2">
    <source>
        <dbReference type="EMBL" id="MCQ8278236.1"/>
    </source>
</evidence>